<dbReference type="Pfam" id="PF04266">
    <property type="entry name" value="ASCH"/>
    <property type="match status" value="1"/>
</dbReference>
<dbReference type="EMBL" id="CP002293">
    <property type="protein sequence ID" value="ADP73437.1"/>
    <property type="molecule type" value="Genomic_DNA"/>
</dbReference>
<evidence type="ECO:0000259" key="1">
    <source>
        <dbReference type="Pfam" id="PF04266"/>
    </source>
</evidence>
<accession>A0A7U4DJW5</accession>
<organism evidence="2">
    <name type="scientific">Geobacillus sp. (strain Y4.1MC1)</name>
    <dbReference type="NCBI Taxonomy" id="581103"/>
    <lineage>
        <taxon>Bacteria</taxon>
        <taxon>Bacillati</taxon>
        <taxon>Bacillota</taxon>
        <taxon>Bacilli</taxon>
        <taxon>Bacillales</taxon>
        <taxon>Anoxybacillaceae</taxon>
        <taxon>Geobacillus</taxon>
    </lineage>
</organism>
<feature type="domain" description="ASCH" evidence="1">
    <location>
        <begin position="19"/>
        <end position="62"/>
    </location>
</feature>
<name>A0A7U4DJW5_GEOS0</name>
<dbReference type="Gene3D" id="2.30.130.30">
    <property type="entry name" value="Hypothetical protein"/>
    <property type="match status" value="1"/>
</dbReference>
<dbReference type="KEGG" id="gmc:GY4MC1_0609"/>
<dbReference type="InterPro" id="IPR015947">
    <property type="entry name" value="PUA-like_sf"/>
</dbReference>
<sequence length="159" mass="17994">MNSTTNTVQEGEVRVKVISIIQPWATLIALGEKKFETRSWKTKYRGELAIHASKKIDRVACKMTPIIQTLNKHGIFLFDDLPIGMILATAHLEECFEVIKDEGNSAILGYGSYIVSGNEYHFGDFSEGRYAWKLSDVKMLKKPIPAKGQLGLWDYQELI</sequence>
<reference evidence="2" key="1">
    <citation type="submission" date="2010-10" db="EMBL/GenBank/DDBJ databases">
        <title>Complete sequence of chromosome of Geobacillus sp. Y4.1MC1.</title>
        <authorList>
            <consortium name="US DOE Joint Genome Institute"/>
            <person name="Lucas S."/>
            <person name="Copeland A."/>
            <person name="Lapidus A."/>
            <person name="Cheng J.-F."/>
            <person name="Bruce D."/>
            <person name="Goodwin L."/>
            <person name="Pitluck S."/>
            <person name="Chertkov O."/>
            <person name="Zhang X."/>
            <person name="Detter J.C."/>
            <person name="Han C."/>
            <person name="Tapia R."/>
            <person name="Land M."/>
            <person name="Hauser L."/>
            <person name="Jeffries C."/>
            <person name="Kyrpides N."/>
            <person name="Ivanova N."/>
            <person name="Ovchinnikova G."/>
            <person name="Brumm P."/>
            <person name="Mead D."/>
            <person name="Woyke T."/>
        </authorList>
    </citation>
    <scope>NUCLEOTIDE SEQUENCE [LARGE SCALE GENOMIC DNA]</scope>
    <source>
        <strain evidence="2">Y4.1MC1</strain>
    </source>
</reference>
<dbReference type="AlphaFoldDB" id="A0A7U4DJW5"/>
<gene>
    <name evidence="2" type="ORF">GY4MC1_0609</name>
</gene>
<dbReference type="CDD" id="cd06554">
    <property type="entry name" value="ASCH_ASC-1_like"/>
    <property type="match status" value="1"/>
</dbReference>
<evidence type="ECO:0000313" key="2">
    <source>
        <dbReference type="EMBL" id="ADP73437.1"/>
    </source>
</evidence>
<dbReference type="InterPro" id="IPR007374">
    <property type="entry name" value="ASCH_domain"/>
</dbReference>
<dbReference type="SUPFAM" id="SSF88697">
    <property type="entry name" value="PUA domain-like"/>
    <property type="match status" value="1"/>
</dbReference>
<proteinExistence type="predicted"/>
<protein>
    <recommendedName>
        <fullName evidence="1">ASCH domain-containing protein</fullName>
    </recommendedName>
</protein>